<dbReference type="Gene3D" id="1.10.287.950">
    <property type="entry name" value="Methyl-accepting chemotaxis protein"/>
    <property type="match status" value="1"/>
</dbReference>
<protein>
    <submittedName>
        <fullName evidence="2">Uncharacterized protein</fullName>
    </submittedName>
</protein>
<evidence type="ECO:0000256" key="1">
    <source>
        <dbReference type="SAM" id="SignalP"/>
    </source>
</evidence>
<dbReference type="SUPFAM" id="SSF58104">
    <property type="entry name" value="Methyl-accepting chemotaxis protein (MCP) signaling domain"/>
    <property type="match status" value="1"/>
</dbReference>
<dbReference type="AlphaFoldDB" id="A0A8J8SJF1"/>
<dbReference type="KEGG" id="vpy:HZI73_25545"/>
<keyword evidence="3" id="KW-1185">Reference proteome</keyword>
<evidence type="ECO:0000313" key="3">
    <source>
        <dbReference type="Proteomes" id="UP000683246"/>
    </source>
</evidence>
<name>A0A8J8SJF1_9FIRM</name>
<evidence type="ECO:0000313" key="2">
    <source>
        <dbReference type="EMBL" id="QUI25454.1"/>
    </source>
</evidence>
<keyword evidence="1" id="KW-0732">Signal</keyword>
<reference evidence="2" key="1">
    <citation type="submission" date="2020-07" db="EMBL/GenBank/DDBJ databases">
        <title>Vallitalea pronyensis genome.</title>
        <authorList>
            <person name="Postec A."/>
        </authorList>
    </citation>
    <scope>NUCLEOTIDE SEQUENCE</scope>
    <source>
        <strain evidence="2">FatNI3</strain>
    </source>
</reference>
<feature type="signal peptide" evidence="1">
    <location>
        <begin position="1"/>
        <end position="22"/>
    </location>
</feature>
<dbReference type="EMBL" id="CP058649">
    <property type="protein sequence ID" value="QUI25454.1"/>
    <property type="molecule type" value="Genomic_DNA"/>
</dbReference>
<proteinExistence type="predicted"/>
<sequence>MKKIAFLLISLLSLTMIRPVYAQVSKHESIYIKLNHDGTMDHTTVVNRLHGSTDEAVIVDYGSYKSVKSLMDDTVGLIEGNRITWPADVLTKDFYYEGELEDIQLPHGYHITYYLNDEPIQASQLAGKSGQFMLKISVDKNKGYQADMDFSTQIQVALDLDKFSDVRMNSGNVVTVGKTLTVNYMLLPDQTGEFILEAVVQNLELSPIIMTLVPFDMTVPGDIQEGIDGIGDMADGSNELVEKTTDLQEGIQSVTDAVYDLSKGAKGLMTGAEQVEEGLQEATEGITSFQDQSTQMVTSVHELVTGIGSAQASVEQLTGGYSSIKENMDNLLEGKEQTLALAQNMIASGVEDNINLGHQLIAQMEAYTQMAISMEQLNAGLHTYVAGINKVETGMKAYHQQVSQLPSQVGQLTTGLQHLHGGTHDLSKGIKALHKGASQLNQQTKELPSHMHQLQDGQKELHSGIATIHEKVNAYESLTAREGTRSSFVDLGNPIETNTQLIIQTPPIRLEKKEIIPHVAEEKKTFWDRVLDLFR</sequence>
<organism evidence="2 3">
    <name type="scientific">Vallitalea pronyensis</name>
    <dbReference type="NCBI Taxonomy" id="1348613"/>
    <lineage>
        <taxon>Bacteria</taxon>
        <taxon>Bacillati</taxon>
        <taxon>Bacillota</taxon>
        <taxon>Clostridia</taxon>
        <taxon>Lachnospirales</taxon>
        <taxon>Vallitaleaceae</taxon>
        <taxon>Vallitalea</taxon>
    </lineage>
</organism>
<gene>
    <name evidence="2" type="ORF">HZI73_25545</name>
</gene>
<feature type="chain" id="PRO_5035317179" evidence="1">
    <location>
        <begin position="23"/>
        <end position="535"/>
    </location>
</feature>
<accession>A0A8J8SJF1</accession>
<dbReference type="Gene3D" id="1.20.5.300">
    <property type="match status" value="1"/>
</dbReference>
<dbReference type="Proteomes" id="UP000683246">
    <property type="component" value="Chromosome"/>
</dbReference>
<dbReference type="RefSeq" id="WP_212696158.1">
    <property type="nucleotide sequence ID" value="NZ_CP058649.1"/>
</dbReference>